<feature type="compositionally biased region" description="Basic and acidic residues" evidence="1">
    <location>
        <begin position="277"/>
        <end position="288"/>
    </location>
</feature>
<keyword evidence="3" id="KW-1185">Reference proteome</keyword>
<protein>
    <recommendedName>
        <fullName evidence="4">Ubiquitin-like protease family profile domain-containing protein</fullName>
    </recommendedName>
</protein>
<dbReference type="Proteomes" id="UP001199106">
    <property type="component" value="Unassembled WGS sequence"/>
</dbReference>
<dbReference type="EMBL" id="JAANER010000002">
    <property type="protein sequence ID" value="KAG9194492.1"/>
    <property type="molecule type" value="Genomic_DNA"/>
</dbReference>
<sequence>MPPKRKEDDKGHGQPEKRTKSEDNHNDNQHVIEVNWAIPKEKLEPIYKEKHAIEYAQALYQRDREEIYPQQTPLPDPQHRAPIYQKKSNNLLATEQNWPSASLRSLFNDIKNKSIKEQDLRYNLAHLEQNFNEEDQNIAVVLSRAENNEIFVLNQDTRLEVNDLPSAPFYIGPLEGYAIIELLSQPVFLFRTPDSLKQPALRRKVTREELSRRDQNGSVAVGSTAVRWRSLAALPLGTRSGNERIAGNAAAAAGAANAASAEDQEGEEGLGNTGDPTGKETPKIRQESEGEFSDAFTDEGQPIEDPCRYVRARLSSHRSGRYGELIPRVLASVNQRLSDNTGFSYQHQGRDFRPGRTLMMPLEIEGNYILLAAQMQPDKHINLRVFDPMIWRTTSKIRISIFEHAKELLSKSKWWQDTFESPKHMTDSLPGDVGLVPVAQATTDDGSFTYTVLNAWALAMGLEPSPLFTPSLHGHESFFIQAQQIFDLALQDELTWKVLLGFFRCTEFVRSVHHSEAGRKAKSPDELRLFNLRKRSFQDLITRQTAADTEAEGKKINMELIVLGFGNGRPHRQEFASDSLKRRERNNLAPIVREGKWNFTDTAKELKRRLEECAPPAESLPLAPNPYVDTDPVTDEFDPCLHLRMELQKLVNEEKIVKSVESGLEEAVAYALTLREVNDNIEAVGRAINELLPPGQSFTLLEHGGGTQYSNRETSGSLDDVVLMLYKAKEEDHFILVVLQHENDADYPYAVARIMDSAPWTFTAEGRIQLHELLQDSGRLKICTHSDTLKTETIVVSVLTWMHGPRQMHRAESGYFAIMNAWAVLLGLPINNDFRPGKNFFQNAYYLIQAVEKGYADWKLTWAFLRCVGYLQSTLPPPPERRFRTTRRPNPSERRKMDKERSLRATAASHDINYPYFPVEAGLAHTKAFPWDHIDEADRSTRIPEMIQSGECANYGPNQSNKDNKKDKKINGDSEEALTLPEDFDLCQYFEERREALLKDATIAAAVEKIRNNPIELEQANTTLAEWLQDQEVSLSIAAVTLGITAAQDLDGGFACLNQDAVQQSVLEDIQMIDPTIRPGQPLMVPLNHAQHLVLVVIQFGGSGEALAPTISILDSKAYHYTKDQRDTIFKTAQNITVNSNWGQHPNFPWNNERRLYTREPLHANWVPVAAQPTDVECGYHTILNAWALALGLRPNVDFFPLWTNEFFRDLIDVIHIARVGRADWKLIYAFLKCKHFVEDAEVPSDRRFHHTANLPDETALKSSLETLKQVEILEHANRSSDLNQLAHANRTEVREGRRHDIAWSSDSWTEETKYDFVGDLERWGKLNLDDAGDEVENRWRDNVFNEGMAFNSCLEEIYGDLEVQTLDRVKDILPQYRDFLNRIHPPGLNKHLDLDPCTWNKDSMHLYECILDWDPLQRSFSKEIRKEFNNLECQAWEANMVIAAVVEAIDDKQRVLYEANNPDDSRPFAGGFSIAPNAALHEALLEEPAVRHDIASRPRRCWFIPLNVSGELLSRTNKWRTKNNRAFKSPRKGQARGHTLLVVLQEQHTQPESEKLRVDIFFLDSDPDILVTAIGYLTNVVKDAAKRLGWASHRNAVDLRAVPQLYPVPAQQHGGYQCGYHTFVNAWILAMGLKPNKTRGKYSEDMYVEAWKLARAAIAGLLDWKALVAWFFCRKLTKERSFEAVTMNRRFETTVPQVPETLGTQEALGDGEVRDHARQRYEMDDRPLESLSIPEEPYDLSNNVAPPPPMASGENDKSESLDRSHDDVSLDFLHRRADIKRKSQEEVEEDFDFLRGSGMECGIEVENSAHMTPPRKRQRLGDSLSFLDTY</sequence>
<evidence type="ECO:0000256" key="1">
    <source>
        <dbReference type="SAM" id="MobiDB-lite"/>
    </source>
</evidence>
<reference evidence="2" key="1">
    <citation type="submission" date="2021-07" db="EMBL/GenBank/DDBJ databases">
        <title>Genome Resource of American Ginseng Black Spot Pathogen Alternaria panax.</title>
        <authorList>
            <person name="Qiu C."/>
            <person name="Wang W."/>
            <person name="Liu Z."/>
        </authorList>
    </citation>
    <scope>NUCLEOTIDE SEQUENCE</scope>
    <source>
        <strain evidence="2">BNCC115425</strain>
    </source>
</reference>
<evidence type="ECO:0000313" key="2">
    <source>
        <dbReference type="EMBL" id="KAG9194492.1"/>
    </source>
</evidence>
<feature type="region of interest" description="Disordered" evidence="1">
    <location>
        <begin position="950"/>
        <end position="969"/>
    </location>
</feature>
<accession>A0AAD4IH56</accession>
<feature type="region of interest" description="Disordered" evidence="1">
    <location>
        <begin position="256"/>
        <end position="302"/>
    </location>
</feature>
<comment type="caution">
    <text evidence="2">The sequence shown here is derived from an EMBL/GenBank/DDBJ whole genome shotgun (WGS) entry which is preliminary data.</text>
</comment>
<feature type="compositionally biased region" description="Basic and acidic residues" evidence="1">
    <location>
        <begin position="1755"/>
        <end position="1766"/>
    </location>
</feature>
<name>A0AAD4IH56_9PLEO</name>
<organism evidence="2 3">
    <name type="scientific">Alternaria panax</name>
    <dbReference type="NCBI Taxonomy" id="48097"/>
    <lineage>
        <taxon>Eukaryota</taxon>
        <taxon>Fungi</taxon>
        <taxon>Dikarya</taxon>
        <taxon>Ascomycota</taxon>
        <taxon>Pezizomycotina</taxon>
        <taxon>Dothideomycetes</taxon>
        <taxon>Pleosporomycetidae</taxon>
        <taxon>Pleosporales</taxon>
        <taxon>Pleosporineae</taxon>
        <taxon>Pleosporaceae</taxon>
        <taxon>Alternaria</taxon>
        <taxon>Alternaria sect. Panax</taxon>
    </lineage>
</organism>
<evidence type="ECO:0008006" key="4">
    <source>
        <dbReference type="Google" id="ProtNLM"/>
    </source>
</evidence>
<feature type="region of interest" description="Disordered" evidence="1">
    <location>
        <begin position="1"/>
        <end position="30"/>
    </location>
</feature>
<proteinExistence type="predicted"/>
<gene>
    <name evidence="2" type="ORF">G6011_04527</name>
</gene>
<feature type="region of interest" description="Disordered" evidence="1">
    <location>
        <begin position="878"/>
        <end position="904"/>
    </location>
</feature>
<feature type="region of interest" description="Disordered" evidence="1">
    <location>
        <begin position="1807"/>
        <end position="1831"/>
    </location>
</feature>
<feature type="region of interest" description="Disordered" evidence="1">
    <location>
        <begin position="1722"/>
        <end position="1766"/>
    </location>
</feature>
<feature type="compositionally biased region" description="Basic and acidic residues" evidence="1">
    <location>
        <begin position="890"/>
        <end position="903"/>
    </location>
</feature>
<evidence type="ECO:0000313" key="3">
    <source>
        <dbReference type="Proteomes" id="UP001199106"/>
    </source>
</evidence>